<name>A0ABT6XBN3_9GAMM</name>
<dbReference type="Proteomes" id="UP001321580">
    <property type="component" value="Unassembled WGS sequence"/>
</dbReference>
<feature type="chain" id="PRO_5046469541" description="Lipoprotein" evidence="1">
    <location>
        <begin position="24"/>
        <end position="217"/>
    </location>
</feature>
<evidence type="ECO:0008006" key="4">
    <source>
        <dbReference type="Google" id="ProtNLM"/>
    </source>
</evidence>
<gene>
    <name evidence="2" type="ORF">QLQ15_01345</name>
</gene>
<organism evidence="2 3">
    <name type="scientific">Lysobacter stagni</name>
    <dbReference type="NCBI Taxonomy" id="3045172"/>
    <lineage>
        <taxon>Bacteria</taxon>
        <taxon>Pseudomonadati</taxon>
        <taxon>Pseudomonadota</taxon>
        <taxon>Gammaproteobacteria</taxon>
        <taxon>Lysobacterales</taxon>
        <taxon>Lysobacteraceae</taxon>
        <taxon>Lysobacter</taxon>
    </lineage>
</organism>
<evidence type="ECO:0000313" key="2">
    <source>
        <dbReference type="EMBL" id="MDI9237552.1"/>
    </source>
</evidence>
<keyword evidence="1" id="KW-0732">Signal</keyword>
<dbReference type="PROSITE" id="PS51257">
    <property type="entry name" value="PROKAR_LIPOPROTEIN"/>
    <property type="match status" value="1"/>
</dbReference>
<evidence type="ECO:0000313" key="3">
    <source>
        <dbReference type="Proteomes" id="UP001321580"/>
    </source>
</evidence>
<proteinExistence type="predicted"/>
<evidence type="ECO:0000256" key="1">
    <source>
        <dbReference type="SAM" id="SignalP"/>
    </source>
</evidence>
<accession>A0ABT6XBN3</accession>
<sequence>MRAIALALLLTASLTGCSGIAYKAAMPNVSMNCVDSLQAVSGMPLKFPVPGEELDEHEGFVEFASVARCYRPAEGTPVPVALYRLESITPPAEVKVSVQLSTGGTFAAALDVLDADMKPLRRYGFEQFTRRGSTYSLDVFLNPSTTTPAYVMLSPDQTHVGKKDTATGSATNVSPILAGPVMFMYHTGSETVTENPLLQGGKVRVVAHPHRTAITAD</sequence>
<reference evidence="2 3" key="1">
    <citation type="submission" date="2023-05" db="EMBL/GenBank/DDBJ databases">
        <title>Lysobacter sp. strain LF1 Genome sequencing and assembly.</title>
        <authorList>
            <person name="Jung Y."/>
        </authorList>
    </citation>
    <scope>NUCLEOTIDE SEQUENCE [LARGE SCALE GENOMIC DNA]</scope>
    <source>
        <strain evidence="2 3">LF1</strain>
    </source>
</reference>
<comment type="caution">
    <text evidence="2">The sequence shown here is derived from an EMBL/GenBank/DDBJ whole genome shotgun (WGS) entry which is preliminary data.</text>
</comment>
<feature type="signal peptide" evidence="1">
    <location>
        <begin position="1"/>
        <end position="23"/>
    </location>
</feature>
<dbReference type="EMBL" id="JASGBI010000001">
    <property type="protein sequence ID" value="MDI9237552.1"/>
    <property type="molecule type" value="Genomic_DNA"/>
</dbReference>
<keyword evidence="3" id="KW-1185">Reference proteome</keyword>
<protein>
    <recommendedName>
        <fullName evidence="4">Lipoprotein</fullName>
    </recommendedName>
</protein>
<dbReference type="RefSeq" id="WP_283211064.1">
    <property type="nucleotide sequence ID" value="NZ_JASGBI010000001.1"/>
</dbReference>